<dbReference type="PANTHER" id="PTHR30203">
    <property type="entry name" value="OUTER MEMBRANE CATION EFFLUX PROTEIN"/>
    <property type="match status" value="1"/>
</dbReference>
<dbReference type="PANTHER" id="PTHR30203:SF24">
    <property type="entry name" value="BLR4935 PROTEIN"/>
    <property type="match status" value="1"/>
</dbReference>
<dbReference type="Gene3D" id="1.20.1600.10">
    <property type="entry name" value="Outer membrane efflux proteins (OEP)"/>
    <property type="match status" value="1"/>
</dbReference>
<dbReference type="PROSITE" id="PS51257">
    <property type="entry name" value="PROKAR_LIPOPROTEIN"/>
    <property type="match status" value="1"/>
</dbReference>
<dbReference type="SUPFAM" id="SSF56954">
    <property type="entry name" value="Outer membrane efflux proteins (OEP)"/>
    <property type="match status" value="1"/>
</dbReference>
<evidence type="ECO:0000313" key="3">
    <source>
        <dbReference type="EMBL" id="URW74865.1"/>
    </source>
</evidence>
<evidence type="ECO:0000256" key="1">
    <source>
        <dbReference type="ARBA" id="ARBA00007613"/>
    </source>
</evidence>
<dbReference type="Proteomes" id="UP001055580">
    <property type="component" value="Chromosome"/>
</dbReference>
<dbReference type="RefSeq" id="WP_250750000.1">
    <property type="nucleotide sequence ID" value="NZ_CP098401.1"/>
</dbReference>
<feature type="chain" id="PRO_5046564905" evidence="2">
    <location>
        <begin position="23"/>
        <end position="444"/>
    </location>
</feature>
<name>A0ABY4TR51_9SPHN</name>
<dbReference type="EMBL" id="CP098401">
    <property type="protein sequence ID" value="URW74865.1"/>
    <property type="molecule type" value="Genomic_DNA"/>
</dbReference>
<proteinExistence type="inferred from homology"/>
<sequence length="444" mass="46401">MRRPVALLLATVLTGCATYAPAPLADRPAPPVTAAALARDGLAIDRPWLSPVAIDLSKPLDANAIAVLAVIANPDLKALRARAGVSDAQAFAARLLPDPSFSIGANTVIAGPDPLLDLAGALGFDLAALRTRGVRLAQAEAQGRQVRLDLAWSEWQTAGQARIQAIRILSLERALGLARASADTARSLLDRTMRAAGRGDVAGSTVQASQVGAADALARLRTAERDFAAARFELTRLLGLSPATTLTLATTSTPPNILDVDRLVAVALAQRADLQALHAGYDAQEAAVRKAILDQFPSLSLTVNGARDSAGNTLLGPAIAFNLPLWNRNRGGIAVEQSTRAALAAEYEARLFQTRAQIAAAVAGIGIARRQLGSAQADLPALRRFADASARAAARGDIPRATAETAAQALRDRELVAVQAEQDWKEQAVALELLTGTPASGWSR</sequence>
<evidence type="ECO:0000313" key="4">
    <source>
        <dbReference type="Proteomes" id="UP001055580"/>
    </source>
</evidence>
<comment type="similarity">
    <text evidence="1">Belongs to the outer membrane factor (OMF) (TC 1.B.17) family.</text>
</comment>
<dbReference type="InterPro" id="IPR003423">
    <property type="entry name" value="OMP_efflux"/>
</dbReference>
<accession>A0ABY4TR51</accession>
<reference evidence="3" key="1">
    <citation type="submission" date="2022-05" db="EMBL/GenBank/DDBJ databases">
        <title>Sphingomonas sp. strain RMG20 Genome sequencing and assembly.</title>
        <authorList>
            <person name="Kim I."/>
        </authorList>
    </citation>
    <scope>NUCLEOTIDE SEQUENCE</scope>
    <source>
        <strain evidence="3">RMG20</strain>
    </source>
</reference>
<keyword evidence="4" id="KW-1185">Reference proteome</keyword>
<organism evidence="3 4">
    <name type="scientific">Sphingomonas donggukensis</name>
    <dbReference type="NCBI Taxonomy" id="2949093"/>
    <lineage>
        <taxon>Bacteria</taxon>
        <taxon>Pseudomonadati</taxon>
        <taxon>Pseudomonadota</taxon>
        <taxon>Alphaproteobacteria</taxon>
        <taxon>Sphingomonadales</taxon>
        <taxon>Sphingomonadaceae</taxon>
        <taxon>Sphingomonas</taxon>
    </lineage>
</organism>
<feature type="signal peptide" evidence="2">
    <location>
        <begin position="1"/>
        <end position="22"/>
    </location>
</feature>
<protein>
    <submittedName>
        <fullName evidence="3">TolC family protein</fullName>
    </submittedName>
</protein>
<keyword evidence="2" id="KW-0732">Signal</keyword>
<dbReference type="Pfam" id="PF02321">
    <property type="entry name" value="OEP"/>
    <property type="match status" value="1"/>
</dbReference>
<evidence type="ECO:0000256" key="2">
    <source>
        <dbReference type="SAM" id="SignalP"/>
    </source>
</evidence>
<gene>
    <name evidence="3" type="ORF">M9980_09830</name>
</gene>
<dbReference type="InterPro" id="IPR010131">
    <property type="entry name" value="MdtP/NodT-like"/>
</dbReference>